<dbReference type="Proteomes" id="UP000826725">
    <property type="component" value="Chromosome"/>
</dbReference>
<proteinExistence type="predicted"/>
<protein>
    <recommendedName>
        <fullName evidence="3">Solute-binding protein family 3/N-terminal domain-containing protein</fullName>
    </recommendedName>
</protein>
<reference evidence="1" key="1">
    <citation type="submission" date="2020-09" db="EMBL/GenBank/DDBJ databases">
        <title>Desulfogranum mesoprofundum gen. nov., sp. nov., a novel mesophilic, sulfate-reducing chemolithoautotroph isolated from a deep-sea hydrothermal vent chimney in the Suiyo Seamount.</title>
        <authorList>
            <person name="Hashimoto Y."/>
            <person name="Nakagawa S."/>
        </authorList>
    </citation>
    <scope>NUCLEOTIDE SEQUENCE</scope>
    <source>
        <strain evidence="1">KT2</strain>
    </source>
</reference>
<keyword evidence="2" id="KW-1185">Reference proteome</keyword>
<dbReference type="EMBL" id="AP024086">
    <property type="protein sequence ID" value="BCL59581.1"/>
    <property type="molecule type" value="Genomic_DNA"/>
</dbReference>
<dbReference type="AlphaFoldDB" id="A0A8D5FF82"/>
<name>A0A8D5FF82_9BACT</name>
<evidence type="ECO:0008006" key="3">
    <source>
        <dbReference type="Google" id="ProtNLM"/>
    </source>
</evidence>
<accession>A0A8D5FF82</accession>
<dbReference type="KEGG" id="dbk:DGMP_02740"/>
<evidence type="ECO:0000313" key="1">
    <source>
        <dbReference type="EMBL" id="BCL59581.1"/>
    </source>
</evidence>
<organism evidence="1 2">
    <name type="scientific">Desulfomarina profundi</name>
    <dbReference type="NCBI Taxonomy" id="2772557"/>
    <lineage>
        <taxon>Bacteria</taxon>
        <taxon>Pseudomonadati</taxon>
        <taxon>Thermodesulfobacteriota</taxon>
        <taxon>Desulfobulbia</taxon>
        <taxon>Desulfobulbales</taxon>
        <taxon>Desulfobulbaceae</taxon>
        <taxon>Desulfomarina</taxon>
    </lineage>
</organism>
<gene>
    <name evidence="1" type="ORF">DGMP_02740</name>
</gene>
<dbReference type="RefSeq" id="WP_228855789.1">
    <property type="nucleotide sequence ID" value="NZ_AP024086.1"/>
</dbReference>
<sequence>MFKKRIRYSVLFTWFLFLLFFNGWIVILAPFATARIIRVGLEPLPPLIIDEDSGYTVDLLKEIEKISDLQFHIVIMPYNRAKRMLRQGRVDLIGHIPYHSETEEFYSYARELDFKIDVKTDIYVVDKTILRNIMELKIGIPWGNEEFAAKLLHIPKRNFYPGSLESLLQMLVRGRIDAFWFERSATISTLHKLGIKNLYYMKFPENPAPAGLAVRKSRKGIFLQEKLDNLLEKIHVDRFLSGYSRFLAMPDTGIVH</sequence>
<evidence type="ECO:0000313" key="2">
    <source>
        <dbReference type="Proteomes" id="UP000826725"/>
    </source>
</evidence>